<reference evidence="1 2" key="1">
    <citation type="submission" date="2016-10" db="EMBL/GenBank/DDBJ databases">
        <authorList>
            <person name="de Groot N.N."/>
        </authorList>
    </citation>
    <scope>NUCLEOTIDE SEQUENCE [LARGE SCALE GENOMIC DNA]</scope>
    <source>
        <strain evidence="1 2">ASO4-2</strain>
    </source>
</reference>
<dbReference type="STRING" id="617002.SAMN05660653_00189"/>
<gene>
    <name evidence="1" type="ORF">SAMN05660653_00189</name>
</gene>
<proteinExistence type="predicted"/>
<accession>A0A1G6A6H9</accession>
<evidence type="ECO:0000313" key="1">
    <source>
        <dbReference type="EMBL" id="SDB04057.1"/>
    </source>
</evidence>
<evidence type="ECO:0000313" key="2">
    <source>
        <dbReference type="Proteomes" id="UP000198771"/>
    </source>
</evidence>
<protein>
    <submittedName>
        <fullName evidence="1">Uncharacterized protein</fullName>
    </submittedName>
</protein>
<dbReference type="RefSeq" id="WP_092116289.1">
    <property type="nucleotide sequence ID" value="NZ_FMXO01000001.1"/>
</dbReference>
<organism evidence="1 2">
    <name type="scientific">Desulfonatronum thiosulfatophilum</name>
    <dbReference type="NCBI Taxonomy" id="617002"/>
    <lineage>
        <taxon>Bacteria</taxon>
        <taxon>Pseudomonadati</taxon>
        <taxon>Thermodesulfobacteriota</taxon>
        <taxon>Desulfovibrionia</taxon>
        <taxon>Desulfovibrionales</taxon>
        <taxon>Desulfonatronaceae</taxon>
        <taxon>Desulfonatronum</taxon>
    </lineage>
</organism>
<name>A0A1G6A6H9_9BACT</name>
<dbReference type="EMBL" id="FMXO01000001">
    <property type="protein sequence ID" value="SDB04057.1"/>
    <property type="molecule type" value="Genomic_DNA"/>
</dbReference>
<sequence>MEVIIPKKINLLSTNLAAESLPEYDPDATYSVGQKVVVSLEDDGVTPRTPHIVFESKRSANQGNYPPENLEKFKDEPQEGVADKDLVYAPWWAEVGATNQWKMFDRFVNSQSVGELGQPIEIEIDASSCDGLAMFALDGDRVEIELTNLSTGTVEVEKDVDLRLDMSTSWWEYFFLPYEWRNDLLLRFPVWFNAKILVRIHPNPSSRAKVGQVIVGQSRYIGMTQFGASVGIQDFSRKETDEDGLTTLKQGNWAKRMSLDLEVDSGSVDAVQRIFAGMRGIPVVIQGNNSDSGYESLLAYGFVREFDLVIPGPAYSRCALDVSGLI</sequence>
<dbReference type="Proteomes" id="UP000198771">
    <property type="component" value="Unassembled WGS sequence"/>
</dbReference>
<dbReference type="OrthoDB" id="5319040at2"/>
<keyword evidence="2" id="KW-1185">Reference proteome</keyword>
<dbReference type="AlphaFoldDB" id="A0A1G6A6H9"/>